<proteinExistence type="predicted"/>
<accession>X1MZ56</accession>
<organism evidence="1">
    <name type="scientific">marine sediment metagenome</name>
    <dbReference type="NCBI Taxonomy" id="412755"/>
    <lineage>
        <taxon>unclassified sequences</taxon>
        <taxon>metagenomes</taxon>
        <taxon>ecological metagenomes</taxon>
    </lineage>
</organism>
<protein>
    <submittedName>
        <fullName evidence="1">Uncharacterized protein</fullName>
    </submittedName>
</protein>
<evidence type="ECO:0000313" key="1">
    <source>
        <dbReference type="EMBL" id="GAI11644.1"/>
    </source>
</evidence>
<dbReference type="EMBL" id="BARV01009053">
    <property type="protein sequence ID" value="GAI11644.1"/>
    <property type="molecule type" value="Genomic_DNA"/>
</dbReference>
<feature type="non-terminal residue" evidence="1">
    <location>
        <position position="31"/>
    </location>
</feature>
<comment type="caution">
    <text evidence="1">The sequence shown here is derived from an EMBL/GenBank/DDBJ whole genome shotgun (WGS) entry which is preliminary data.</text>
</comment>
<sequence length="31" mass="3224">MLRLPESGIAGWGKVAAKFILAQGSPRAARA</sequence>
<dbReference type="AlphaFoldDB" id="X1MZ56"/>
<gene>
    <name evidence="1" type="ORF">S06H3_17994</name>
</gene>
<name>X1MZ56_9ZZZZ</name>
<reference evidence="1" key="1">
    <citation type="journal article" date="2014" name="Front. Microbiol.">
        <title>High frequency of phylogenetically diverse reductive dehalogenase-homologous genes in deep subseafloor sedimentary metagenomes.</title>
        <authorList>
            <person name="Kawai M."/>
            <person name="Futagami T."/>
            <person name="Toyoda A."/>
            <person name="Takaki Y."/>
            <person name="Nishi S."/>
            <person name="Hori S."/>
            <person name="Arai W."/>
            <person name="Tsubouchi T."/>
            <person name="Morono Y."/>
            <person name="Uchiyama I."/>
            <person name="Ito T."/>
            <person name="Fujiyama A."/>
            <person name="Inagaki F."/>
            <person name="Takami H."/>
        </authorList>
    </citation>
    <scope>NUCLEOTIDE SEQUENCE</scope>
    <source>
        <strain evidence="1">Expedition CK06-06</strain>
    </source>
</reference>